<dbReference type="PANTHER" id="PTHR43143">
    <property type="entry name" value="METALLOPHOSPHOESTERASE, CALCINEURIN SUPERFAMILY"/>
    <property type="match status" value="1"/>
</dbReference>
<dbReference type="Proteomes" id="UP001208567">
    <property type="component" value="Unassembled WGS sequence"/>
</dbReference>
<accession>A0ABQ5N9M7</accession>
<dbReference type="SUPFAM" id="SSF56300">
    <property type="entry name" value="Metallo-dependent phosphatases"/>
    <property type="match status" value="1"/>
</dbReference>
<protein>
    <recommendedName>
        <fullName evidence="1">Calcineurin-like phosphoesterase domain-containing protein</fullName>
    </recommendedName>
</protein>
<keyword evidence="3" id="KW-1185">Reference proteome</keyword>
<sequence>MEKSFRIVVMGDSSSSVAEINSDILRKLLSNIKKLSPQPKYIFFVGDMVYGGSKVNEQLEKWKKLVEEYYPINTFCTALGNHDDSESAFSNAFSHLPSEQLEGHKRTVYYIDYKNTRFIVLNSNRTDSKGNYIIGEDQRKWLKKVLKSSQLKYNFIMFHVPAFPTGHHYKESLDANEEERNKLWKIIDSYNVTGVFVGHEHSYSRRMIDSNLESGGSLELKNHIYHIITGGAGTSLSSSNKDIRNVEVGPIAVFNYAVVDINDNHVTLKAYDIENKLIDSCTMSPYSSDSTAKLSKDILIPYNAKWRYLDDGSNQGEQWRKRSFNDTAWKKGPAELGYGDGGEATVVSYGNNVHKKYITTYFRKSFTINNAYHYKKLTINIQRDDGAVVYLNGKEVYRTNMPSGTIGYKTLASKAINGADEVTYEKIIIDAEYLRDGINVIAVEIHQANEASSDISFNFQLIGHKR</sequence>
<proteinExistence type="predicted"/>
<dbReference type="EMBL" id="BRXR01000001">
    <property type="protein sequence ID" value="GLC31965.1"/>
    <property type="molecule type" value="Genomic_DNA"/>
</dbReference>
<evidence type="ECO:0000313" key="2">
    <source>
        <dbReference type="EMBL" id="GLC31965.1"/>
    </source>
</evidence>
<dbReference type="Gene3D" id="2.60.120.260">
    <property type="entry name" value="Galactose-binding domain-like"/>
    <property type="match status" value="1"/>
</dbReference>
<reference evidence="2 3" key="1">
    <citation type="journal article" date="2024" name="Int. J. Syst. Evol. Microbiol.">
        <title>Clostridium omnivorum sp. nov., isolated from anoxic soil under the treatment of reductive soil disinfestation.</title>
        <authorList>
            <person name="Ueki A."/>
            <person name="Tonouchi A."/>
            <person name="Kaku N."/>
            <person name="Honma S."/>
            <person name="Ueki K."/>
        </authorList>
    </citation>
    <scope>NUCLEOTIDE SEQUENCE [LARGE SCALE GENOMIC DNA]</scope>
    <source>
        <strain evidence="2 3">E14</strain>
    </source>
</reference>
<organism evidence="2 3">
    <name type="scientific">Clostridium omnivorum</name>
    <dbReference type="NCBI Taxonomy" id="1604902"/>
    <lineage>
        <taxon>Bacteria</taxon>
        <taxon>Bacillati</taxon>
        <taxon>Bacillota</taxon>
        <taxon>Clostridia</taxon>
        <taxon>Eubacteriales</taxon>
        <taxon>Clostridiaceae</taxon>
        <taxon>Clostridium</taxon>
    </lineage>
</organism>
<evidence type="ECO:0000313" key="3">
    <source>
        <dbReference type="Proteomes" id="UP001208567"/>
    </source>
</evidence>
<dbReference type="PANTHER" id="PTHR43143:SF1">
    <property type="entry name" value="SERINE_THREONINE-PROTEIN PHOSPHATASE CPPED1"/>
    <property type="match status" value="1"/>
</dbReference>
<evidence type="ECO:0000259" key="1">
    <source>
        <dbReference type="Pfam" id="PF00149"/>
    </source>
</evidence>
<dbReference type="InterPro" id="IPR051918">
    <property type="entry name" value="STPP_CPPED1"/>
</dbReference>
<dbReference type="RefSeq" id="WP_264851279.1">
    <property type="nucleotide sequence ID" value="NZ_BRXR01000001.1"/>
</dbReference>
<name>A0ABQ5N9M7_9CLOT</name>
<gene>
    <name evidence="2" type="ORF">bsdE14_33750</name>
</gene>
<dbReference type="Gene3D" id="3.60.21.10">
    <property type="match status" value="1"/>
</dbReference>
<dbReference type="InterPro" id="IPR029052">
    <property type="entry name" value="Metallo-depent_PP-like"/>
</dbReference>
<dbReference type="InterPro" id="IPR004843">
    <property type="entry name" value="Calcineurin-like_PHP"/>
</dbReference>
<comment type="caution">
    <text evidence="2">The sequence shown here is derived from an EMBL/GenBank/DDBJ whole genome shotgun (WGS) entry which is preliminary data.</text>
</comment>
<dbReference type="SUPFAM" id="SSF49785">
    <property type="entry name" value="Galactose-binding domain-like"/>
    <property type="match status" value="1"/>
</dbReference>
<feature type="domain" description="Calcineurin-like phosphoesterase" evidence="1">
    <location>
        <begin position="5"/>
        <end position="203"/>
    </location>
</feature>
<dbReference type="InterPro" id="IPR008979">
    <property type="entry name" value="Galactose-bd-like_sf"/>
</dbReference>
<dbReference type="Pfam" id="PF00149">
    <property type="entry name" value="Metallophos"/>
    <property type="match status" value="1"/>
</dbReference>